<reference evidence="1 2" key="1">
    <citation type="submission" date="2017-11" db="EMBL/GenBank/DDBJ databases">
        <title>Genomic Encyclopedia of Archaeal and Bacterial Type Strains, Phase II (KMG-II): From Individual Species to Whole Genera.</title>
        <authorList>
            <person name="Goeker M."/>
        </authorList>
    </citation>
    <scope>NUCLEOTIDE SEQUENCE [LARGE SCALE GENOMIC DNA]</scope>
    <source>
        <strain evidence="1 2">DSM 27763</strain>
    </source>
</reference>
<proteinExistence type="predicted"/>
<protein>
    <submittedName>
        <fullName evidence="1">Uncharacterized protein</fullName>
    </submittedName>
</protein>
<organism evidence="1 2">
    <name type="scientific">Mumia flava</name>
    <dbReference type="NCBI Taxonomy" id="1348852"/>
    <lineage>
        <taxon>Bacteria</taxon>
        <taxon>Bacillati</taxon>
        <taxon>Actinomycetota</taxon>
        <taxon>Actinomycetes</taxon>
        <taxon>Propionibacteriales</taxon>
        <taxon>Nocardioidaceae</taxon>
        <taxon>Mumia</taxon>
    </lineage>
</organism>
<keyword evidence="2" id="KW-1185">Reference proteome</keyword>
<evidence type="ECO:0000313" key="2">
    <source>
        <dbReference type="Proteomes" id="UP000230842"/>
    </source>
</evidence>
<dbReference type="AlphaFoldDB" id="A0A0B2BT72"/>
<dbReference type="EMBL" id="PGEZ01000002">
    <property type="protein sequence ID" value="PJJ53763.1"/>
    <property type="molecule type" value="Genomic_DNA"/>
</dbReference>
<comment type="caution">
    <text evidence="1">The sequence shown here is derived from an EMBL/GenBank/DDBJ whole genome shotgun (WGS) entry which is preliminary data.</text>
</comment>
<dbReference type="RefSeq" id="WP_039342247.1">
    <property type="nucleotide sequence ID" value="NZ_PGEZ01000002.1"/>
</dbReference>
<name>A0A0B2BT72_9ACTN</name>
<evidence type="ECO:0000313" key="1">
    <source>
        <dbReference type="EMBL" id="PJJ53763.1"/>
    </source>
</evidence>
<dbReference type="OrthoDB" id="3822561at2"/>
<dbReference type="Proteomes" id="UP000230842">
    <property type="component" value="Unassembled WGS sequence"/>
</dbReference>
<gene>
    <name evidence="1" type="ORF">CLV56_3257</name>
</gene>
<accession>A0A0B2BT72</accession>
<sequence>MTATNAAVLEILRRRPEWSNAVEKLRELLATHDEEARRSAEEYGRYYEGRRGAMVFDVVASRQRRYLQRVRPLVDQWTADVGEPTLEVLAQKTPDRARYGLRADENVTMSTVATNLLEISRDLSISEDDACKVWADNVTGLEFAPALDPVAGAVRGIGVALFSYLRMRCGASALKPDIRVRRALSDLGFTVPRGEAAILTVAHAAAAELDVDLLTLDQLLWSANDR</sequence>